<accession>A0A9P0MAV5</accession>
<reference evidence="2" key="1">
    <citation type="submission" date="2022-03" db="EMBL/GenBank/DDBJ databases">
        <authorList>
            <person name="Sayadi A."/>
        </authorList>
    </citation>
    <scope>NUCLEOTIDE SEQUENCE</scope>
</reference>
<dbReference type="OrthoDB" id="6753065at2759"/>
<sequence>MSARSLLMLKMAKQKDKIMLEQDREHKQINQTDLECINKNGKSLIELDGQHNSIATSNQKKKACCLDLDCCSNCSFVSDSASSETIAFAPESHPEPDFDIDSDGGIWYPLSNLEQTVRSNGTSKTNDKIDQTKNLGIYGQISEISNEIEIQPIICCATDSFYVTESNRYKEKCPLPEQLDNCGGKYTHSKASLNDNEDLKQNRPKRHFASIKSDDNDEFGNLNNVLNLETSDINCVDDGGNENFSSDYSRDKDFNTNNWSESENSQCTRNSKDSNDEDFDIDDIVQSIDTDSYESSEENELQEEVRQLNNIDITQKNLVTTVAEKLKEQKSENYRNKKVSCKFCDEDVTSRNFVRHLIRHHKHETDVKKALEFPAKCKERKQALSVLRNEQNFELYLKGIIRPKKQLSEGTNITYYPCVYCKAVYARSFLIRHAKTCSAKIRSAENTKFKVNHVALSQTTVACALDPTDVISKLNLKEQVFNMMRGDEISFVAKKNLLIAHYGESYLKSQKRERKEYRCSNKIRELARLLIIYRARVNDNNVAFKDLLDPENFDQVLSATRELTGFDPIRKSYEAPSLAMHLGTALKIISDELIHLILKGSKGFQCKSVNDSIEWRRKVKYFKKLVEDRWNH</sequence>
<feature type="region of interest" description="Disordered" evidence="1">
    <location>
        <begin position="246"/>
        <end position="281"/>
    </location>
</feature>
<organism evidence="2 3">
    <name type="scientific">Acanthoscelides obtectus</name>
    <name type="common">Bean weevil</name>
    <name type="synonym">Bruchus obtectus</name>
    <dbReference type="NCBI Taxonomy" id="200917"/>
    <lineage>
        <taxon>Eukaryota</taxon>
        <taxon>Metazoa</taxon>
        <taxon>Ecdysozoa</taxon>
        <taxon>Arthropoda</taxon>
        <taxon>Hexapoda</taxon>
        <taxon>Insecta</taxon>
        <taxon>Pterygota</taxon>
        <taxon>Neoptera</taxon>
        <taxon>Endopterygota</taxon>
        <taxon>Coleoptera</taxon>
        <taxon>Polyphaga</taxon>
        <taxon>Cucujiformia</taxon>
        <taxon>Chrysomeloidea</taxon>
        <taxon>Chrysomelidae</taxon>
        <taxon>Bruchinae</taxon>
        <taxon>Bruchini</taxon>
        <taxon>Acanthoscelides</taxon>
    </lineage>
</organism>
<name>A0A9P0MAV5_ACAOB</name>
<dbReference type="PANTHER" id="PTHR33480">
    <property type="entry name" value="SET DOMAIN-CONTAINING PROTEIN-RELATED"/>
    <property type="match status" value="1"/>
</dbReference>
<evidence type="ECO:0000313" key="2">
    <source>
        <dbReference type="EMBL" id="CAH2012804.1"/>
    </source>
</evidence>
<proteinExistence type="predicted"/>
<comment type="caution">
    <text evidence="2">The sequence shown here is derived from an EMBL/GenBank/DDBJ whole genome shotgun (WGS) entry which is preliminary data.</text>
</comment>
<protein>
    <submittedName>
        <fullName evidence="2">Uncharacterized protein</fullName>
    </submittedName>
</protein>
<evidence type="ECO:0000313" key="3">
    <source>
        <dbReference type="Proteomes" id="UP001152888"/>
    </source>
</evidence>
<evidence type="ECO:0000256" key="1">
    <source>
        <dbReference type="SAM" id="MobiDB-lite"/>
    </source>
</evidence>
<dbReference type="EMBL" id="CAKOFQ010008219">
    <property type="protein sequence ID" value="CAH2012804.1"/>
    <property type="molecule type" value="Genomic_DNA"/>
</dbReference>
<keyword evidence="3" id="KW-1185">Reference proteome</keyword>
<gene>
    <name evidence="2" type="ORF">ACAOBT_LOCUS33023</name>
</gene>
<dbReference type="PANTHER" id="PTHR33480:SF1">
    <property type="entry name" value="TYR RECOMBINASE DOMAIN-CONTAINING PROTEIN"/>
    <property type="match status" value="1"/>
</dbReference>
<dbReference type="AlphaFoldDB" id="A0A9P0MAV5"/>
<dbReference type="Proteomes" id="UP001152888">
    <property type="component" value="Unassembled WGS sequence"/>
</dbReference>
<feature type="compositionally biased region" description="Polar residues" evidence="1">
    <location>
        <begin position="255"/>
        <end position="269"/>
    </location>
</feature>